<evidence type="ECO:0000259" key="2">
    <source>
        <dbReference type="PROSITE" id="PS50041"/>
    </source>
</evidence>
<dbReference type="InterPro" id="IPR016186">
    <property type="entry name" value="C-type_lectin-like/link_sf"/>
</dbReference>
<evidence type="ECO:0000256" key="1">
    <source>
        <dbReference type="SAM" id="MobiDB-lite"/>
    </source>
</evidence>
<dbReference type="InterPro" id="IPR016187">
    <property type="entry name" value="CTDL_fold"/>
</dbReference>
<feature type="compositionally biased region" description="Low complexity" evidence="1">
    <location>
        <begin position="446"/>
        <end position="457"/>
    </location>
</feature>
<proteinExistence type="predicted"/>
<dbReference type="Pfam" id="PF00059">
    <property type="entry name" value="Lectin_C"/>
    <property type="match status" value="1"/>
</dbReference>
<dbReference type="PROSITE" id="PS00018">
    <property type="entry name" value="EF_HAND_1"/>
    <property type="match status" value="1"/>
</dbReference>
<feature type="domain" description="C-type lectin" evidence="2">
    <location>
        <begin position="1"/>
        <end position="88"/>
    </location>
</feature>
<feature type="compositionally biased region" description="Acidic residues" evidence="1">
    <location>
        <begin position="550"/>
        <end position="563"/>
    </location>
</feature>
<reference evidence="3" key="1">
    <citation type="submission" date="2020-11" db="EMBL/GenBank/DDBJ databases">
        <authorList>
            <person name="Tran Van P."/>
        </authorList>
    </citation>
    <scope>NUCLEOTIDE SEQUENCE</scope>
</reference>
<dbReference type="InterPro" id="IPR018247">
    <property type="entry name" value="EF_Hand_1_Ca_BS"/>
</dbReference>
<dbReference type="PROSITE" id="PS50041">
    <property type="entry name" value="C_TYPE_LECTIN_2"/>
    <property type="match status" value="1"/>
</dbReference>
<feature type="region of interest" description="Disordered" evidence="1">
    <location>
        <begin position="446"/>
        <end position="584"/>
    </location>
</feature>
<name>A0A7R9PHK0_TIMGE</name>
<organism evidence="3">
    <name type="scientific">Timema genevievae</name>
    <name type="common">Walking stick</name>
    <dbReference type="NCBI Taxonomy" id="629358"/>
    <lineage>
        <taxon>Eukaryota</taxon>
        <taxon>Metazoa</taxon>
        <taxon>Ecdysozoa</taxon>
        <taxon>Arthropoda</taxon>
        <taxon>Hexapoda</taxon>
        <taxon>Insecta</taxon>
        <taxon>Pterygota</taxon>
        <taxon>Neoptera</taxon>
        <taxon>Polyneoptera</taxon>
        <taxon>Phasmatodea</taxon>
        <taxon>Timematodea</taxon>
        <taxon>Timematoidea</taxon>
        <taxon>Timematidae</taxon>
        <taxon>Timema</taxon>
    </lineage>
</organism>
<dbReference type="Gene3D" id="3.10.100.10">
    <property type="entry name" value="Mannose-Binding Protein A, subunit A"/>
    <property type="match status" value="1"/>
</dbReference>
<dbReference type="CDD" id="cd00037">
    <property type="entry name" value="CLECT"/>
    <property type="match status" value="1"/>
</dbReference>
<feature type="region of interest" description="Disordered" evidence="1">
    <location>
        <begin position="156"/>
        <end position="214"/>
    </location>
</feature>
<feature type="compositionally biased region" description="Low complexity" evidence="1">
    <location>
        <begin position="465"/>
        <end position="475"/>
    </location>
</feature>
<evidence type="ECO:0000313" key="3">
    <source>
        <dbReference type="EMBL" id="CAD7586663.1"/>
    </source>
</evidence>
<dbReference type="SUPFAM" id="SSF56436">
    <property type="entry name" value="C-type lectin-like"/>
    <property type="match status" value="1"/>
</dbReference>
<protein>
    <recommendedName>
        <fullName evidence="2">C-type lectin domain-containing protein</fullName>
    </recommendedName>
</protein>
<accession>A0A7R9PHK0</accession>
<dbReference type="AlphaFoldDB" id="A0A7R9PHK0"/>
<sequence>MRTTLTGIDSSVQYDTSRAYLKELDVLENVWIGLKRNKNQDMFTWTDLKLLEYQPTGGYFLEAPPKTQSELCVATDPAHDFRWHSFNCGGMEVASFICELPVPSWAQEEHGCMVTSLPSLTVTFLPEQSAVELTSDCGLDGTRRIACKGQADREEMMHQLSCEGEEESSSTSESSSSPGGGSSIATTRASDEPPTRHRRDTAPSSSLLDRSVPTDLVAGTTKSYDRLDTSTQHQMVVRRYHVSVGNEMDKSSDGVVGLGEYRKFGRSVAFLECKLEKLLRLLAHPFSSGVRARHSHGYSTPTPLSASIDSEALTTPVPDLDTLLPLEYSEEIVMASSNITTEDRLGIDGHTLPNPDSEELKDKEHISSTIRFSVPSTTSTHWSTVVLNTLASSPLDTSNHSEVAMVITPITNNTLILVTPSNDTFTDTHNISEGITLRTTIEGEKTSTLSATKSTSTPHTIMIDNTTETNKTETNQDTFISEETNFKEKLVDDKEEEEDKTRNKNTKFKDEEEQSRRRQFLPAPLRGVPDQDTDDSQNWTLVTESPEQTPEQEESLETMEVEPEMPARPNRGRRLTRPQGSSFYPYFLNRVLG</sequence>
<gene>
    <name evidence="3" type="ORF">TGEB3V08_LOCUS973</name>
</gene>
<dbReference type="InterPro" id="IPR001304">
    <property type="entry name" value="C-type_lectin-like"/>
</dbReference>
<feature type="compositionally biased region" description="Basic and acidic residues" evidence="1">
    <location>
        <begin position="499"/>
        <end position="516"/>
    </location>
</feature>
<dbReference type="EMBL" id="OE839305">
    <property type="protein sequence ID" value="CAD7586663.1"/>
    <property type="molecule type" value="Genomic_DNA"/>
</dbReference>